<feature type="transmembrane region" description="Helical" evidence="1">
    <location>
        <begin position="233"/>
        <end position="252"/>
    </location>
</feature>
<gene>
    <name evidence="2" type="primary">CHS7_1</name>
    <name evidence="2" type="ORF">DBV05_g8209</name>
</gene>
<feature type="transmembrane region" description="Helical" evidence="1">
    <location>
        <begin position="264"/>
        <end position="283"/>
    </location>
</feature>
<sequence length="343" mass="36740">MSQYGSFKDFCRDAGNRAATIPVCNLFSLSPAKSGSNAAGFGGGCDLTGISLSNGRHLANLGSILLCGIAIAVSALLLWRSERKKAAVGRREMQLFLLGYIIISICEIFTVGGFPLDGAVRRGFSAVHIAAVVATAWILLLNAAVGFQLLDDGTPLSIGLILTSSAILFVGTGYIALDTTFEWTGYWNDTLTTAKSYSLYTLYQLVPLVFIVIFFVMETYLVLRVLGEKKPMIYLAGAALLFALGQIFQYVISVHLCNASNGKINGGLFETFFTLCAIAMAPASNVCRDDPTDDVLFLLLLRPPVTVAATVFALVPSFRVVGLDLDLITTIEPTTHANGPREA</sequence>
<feature type="transmembrane region" description="Helical" evidence="1">
    <location>
        <begin position="295"/>
        <end position="315"/>
    </location>
</feature>
<feature type="transmembrane region" description="Helical" evidence="1">
    <location>
        <begin position="58"/>
        <end position="79"/>
    </location>
</feature>
<feature type="transmembrane region" description="Helical" evidence="1">
    <location>
        <begin position="126"/>
        <end position="145"/>
    </location>
</feature>
<feature type="transmembrane region" description="Helical" evidence="1">
    <location>
        <begin position="197"/>
        <end position="221"/>
    </location>
</feature>
<evidence type="ECO:0000256" key="1">
    <source>
        <dbReference type="SAM" id="Phobius"/>
    </source>
</evidence>
<organism evidence="2 3">
    <name type="scientific">Lasiodiplodia theobromae</name>
    <dbReference type="NCBI Taxonomy" id="45133"/>
    <lineage>
        <taxon>Eukaryota</taxon>
        <taxon>Fungi</taxon>
        <taxon>Dikarya</taxon>
        <taxon>Ascomycota</taxon>
        <taxon>Pezizomycotina</taxon>
        <taxon>Dothideomycetes</taxon>
        <taxon>Dothideomycetes incertae sedis</taxon>
        <taxon>Botryosphaeriales</taxon>
        <taxon>Botryosphaeriaceae</taxon>
        <taxon>Lasiodiplodia</taxon>
    </lineage>
</organism>
<keyword evidence="1" id="KW-0472">Membrane</keyword>
<proteinExistence type="predicted"/>
<feature type="transmembrane region" description="Helical" evidence="1">
    <location>
        <begin position="157"/>
        <end position="177"/>
    </location>
</feature>
<dbReference type="PANTHER" id="PTHR35329">
    <property type="entry name" value="CHITIN SYNTHASE EXPORT CHAPERONE"/>
    <property type="match status" value="1"/>
</dbReference>
<evidence type="ECO:0000313" key="2">
    <source>
        <dbReference type="EMBL" id="KAB2573148.1"/>
    </source>
</evidence>
<dbReference type="PANTHER" id="PTHR35329:SF1">
    <property type="entry name" value="CHITIN SYNTHASE EXPORT CHAPERONE"/>
    <property type="match status" value="1"/>
</dbReference>
<dbReference type="GO" id="GO:0006457">
    <property type="term" value="P:protein folding"/>
    <property type="evidence" value="ECO:0007669"/>
    <property type="project" value="TreeGrafter"/>
</dbReference>
<dbReference type="GO" id="GO:0005789">
    <property type="term" value="C:endoplasmic reticulum membrane"/>
    <property type="evidence" value="ECO:0007669"/>
    <property type="project" value="TreeGrafter"/>
</dbReference>
<keyword evidence="1" id="KW-1133">Transmembrane helix</keyword>
<evidence type="ECO:0000313" key="3">
    <source>
        <dbReference type="Proteomes" id="UP000325902"/>
    </source>
</evidence>
<protein>
    <submittedName>
        <fullName evidence="2">Chitin synthase export chaperone</fullName>
    </submittedName>
</protein>
<reference evidence="2 3" key="1">
    <citation type="journal article" date="2019" name="Sci. Rep.">
        <title>A multi-omics analysis of the grapevine pathogen Lasiodiplodia theobromae reveals that temperature affects the expression of virulence- and pathogenicity-related genes.</title>
        <authorList>
            <person name="Felix C."/>
            <person name="Meneses R."/>
            <person name="Goncalves M.F.M."/>
            <person name="Tilleman L."/>
            <person name="Duarte A.S."/>
            <person name="Jorrin-Novo J.V."/>
            <person name="Van de Peer Y."/>
            <person name="Deforce D."/>
            <person name="Van Nieuwerburgh F."/>
            <person name="Esteves A.C."/>
            <person name="Alves A."/>
        </authorList>
    </citation>
    <scope>NUCLEOTIDE SEQUENCE [LARGE SCALE GENOMIC DNA]</scope>
    <source>
        <strain evidence="2 3">LA-SOL3</strain>
    </source>
</reference>
<dbReference type="EMBL" id="VCHE01000064">
    <property type="protein sequence ID" value="KAB2573148.1"/>
    <property type="molecule type" value="Genomic_DNA"/>
</dbReference>
<dbReference type="OrthoDB" id="5582162at2759"/>
<dbReference type="GO" id="GO:0051082">
    <property type="term" value="F:unfolded protein binding"/>
    <property type="evidence" value="ECO:0007669"/>
    <property type="project" value="TreeGrafter"/>
</dbReference>
<name>A0A5N5D5W8_9PEZI</name>
<comment type="caution">
    <text evidence="2">The sequence shown here is derived from an EMBL/GenBank/DDBJ whole genome shotgun (WGS) entry which is preliminary data.</text>
</comment>
<keyword evidence="1" id="KW-0812">Transmembrane</keyword>
<accession>A0A5N5D5W8</accession>
<dbReference type="InterPro" id="IPR022057">
    <property type="entry name" value="Chs7"/>
</dbReference>
<dbReference type="Pfam" id="PF12271">
    <property type="entry name" value="Chs7"/>
    <property type="match status" value="1"/>
</dbReference>
<feature type="transmembrane region" description="Helical" evidence="1">
    <location>
        <begin position="95"/>
        <end position="114"/>
    </location>
</feature>
<keyword evidence="3" id="KW-1185">Reference proteome</keyword>
<dbReference type="AlphaFoldDB" id="A0A5N5D5W8"/>
<dbReference type="Proteomes" id="UP000325902">
    <property type="component" value="Unassembled WGS sequence"/>
</dbReference>